<keyword evidence="11" id="KW-1185">Reference proteome</keyword>
<feature type="transmembrane region" description="Helical" evidence="8">
    <location>
        <begin position="101"/>
        <end position="120"/>
    </location>
</feature>
<dbReference type="Gene3D" id="2.60.40.1120">
    <property type="entry name" value="Carboxypeptidase-like, regulatory domain"/>
    <property type="match status" value="3"/>
</dbReference>
<feature type="transmembrane region" description="Helical" evidence="8">
    <location>
        <begin position="434"/>
        <end position="458"/>
    </location>
</feature>
<keyword evidence="4 8" id="KW-0812">Transmembrane</keyword>
<dbReference type="Proteomes" id="UP001597114">
    <property type="component" value="Unassembled WGS sequence"/>
</dbReference>
<accession>A0ABW4F5Q1</accession>
<feature type="transmembrane region" description="Helical" evidence="8">
    <location>
        <begin position="396"/>
        <end position="413"/>
    </location>
</feature>
<dbReference type="PROSITE" id="PS50850">
    <property type="entry name" value="MFS"/>
    <property type="match status" value="1"/>
</dbReference>
<dbReference type="SUPFAM" id="SSF49452">
    <property type="entry name" value="Starch-binding domain-like"/>
    <property type="match status" value="2"/>
</dbReference>
<feature type="transmembrane region" description="Helical" evidence="8">
    <location>
        <begin position="343"/>
        <end position="364"/>
    </location>
</feature>
<dbReference type="InterPro" id="IPR036259">
    <property type="entry name" value="MFS_trans_sf"/>
</dbReference>
<keyword evidence="3" id="KW-1003">Cell membrane</keyword>
<evidence type="ECO:0000256" key="5">
    <source>
        <dbReference type="ARBA" id="ARBA00022989"/>
    </source>
</evidence>
<feature type="transmembrane region" description="Helical" evidence="8">
    <location>
        <begin position="371"/>
        <end position="390"/>
    </location>
</feature>
<feature type="transmembrane region" description="Helical" evidence="8">
    <location>
        <begin position="193"/>
        <end position="211"/>
    </location>
</feature>
<dbReference type="CDD" id="cd17321">
    <property type="entry name" value="MFS_MMR_MDR_like"/>
    <property type="match status" value="1"/>
</dbReference>
<keyword evidence="5 8" id="KW-1133">Transmembrane helix</keyword>
<evidence type="ECO:0000313" key="10">
    <source>
        <dbReference type="EMBL" id="MFD1522742.1"/>
    </source>
</evidence>
<feature type="transmembrane region" description="Helical" evidence="8">
    <location>
        <begin position="259"/>
        <end position="279"/>
    </location>
</feature>
<name>A0ABW4F5Q1_9PSEU</name>
<evidence type="ECO:0000256" key="8">
    <source>
        <dbReference type="SAM" id="Phobius"/>
    </source>
</evidence>
<evidence type="ECO:0000256" key="4">
    <source>
        <dbReference type="ARBA" id="ARBA00022692"/>
    </source>
</evidence>
<feature type="domain" description="Major facilitator superfamily (MFS) profile" evidence="9">
    <location>
        <begin position="29"/>
        <end position="567"/>
    </location>
</feature>
<dbReference type="InterPro" id="IPR008969">
    <property type="entry name" value="CarboxyPept-like_regulatory"/>
</dbReference>
<dbReference type="InterPro" id="IPR020846">
    <property type="entry name" value="MFS_dom"/>
</dbReference>
<evidence type="ECO:0000256" key="2">
    <source>
        <dbReference type="ARBA" id="ARBA00022448"/>
    </source>
</evidence>
<gene>
    <name evidence="10" type="ORF">ACFSJD_34980</name>
</gene>
<dbReference type="Pfam" id="PF07690">
    <property type="entry name" value="MFS_1"/>
    <property type="match status" value="1"/>
</dbReference>
<dbReference type="Gene3D" id="1.20.1250.20">
    <property type="entry name" value="MFS general substrate transporter like domains"/>
    <property type="match status" value="2"/>
</dbReference>
<comment type="subcellular location">
    <subcellularLocation>
        <location evidence="1">Cell membrane</location>
        <topology evidence="1">Multi-pass membrane protein</topology>
    </subcellularLocation>
</comment>
<feature type="transmembrane region" description="Helical" evidence="8">
    <location>
        <begin position="35"/>
        <end position="58"/>
    </location>
</feature>
<evidence type="ECO:0000256" key="6">
    <source>
        <dbReference type="ARBA" id="ARBA00023136"/>
    </source>
</evidence>
<feature type="region of interest" description="Disordered" evidence="7">
    <location>
        <begin position="1"/>
        <end position="20"/>
    </location>
</feature>
<evidence type="ECO:0000313" key="11">
    <source>
        <dbReference type="Proteomes" id="UP001597114"/>
    </source>
</evidence>
<feature type="transmembrane region" description="Helical" evidence="8">
    <location>
        <begin position="226"/>
        <end position="247"/>
    </location>
</feature>
<dbReference type="SUPFAM" id="SSF103473">
    <property type="entry name" value="MFS general substrate transporter"/>
    <property type="match status" value="1"/>
</dbReference>
<dbReference type="PANTHER" id="PTHR42718:SF46">
    <property type="entry name" value="BLR6921 PROTEIN"/>
    <property type="match status" value="1"/>
</dbReference>
<feature type="transmembrane region" description="Helical" evidence="8">
    <location>
        <begin position="167"/>
        <end position="187"/>
    </location>
</feature>
<evidence type="ECO:0000256" key="1">
    <source>
        <dbReference type="ARBA" id="ARBA00004651"/>
    </source>
</evidence>
<comment type="caution">
    <text evidence="10">The sequence shown here is derived from an EMBL/GenBank/DDBJ whole genome shotgun (WGS) entry which is preliminary data.</text>
</comment>
<feature type="transmembrane region" description="Helical" evidence="8">
    <location>
        <begin position="543"/>
        <end position="562"/>
    </location>
</feature>
<feature type="transmembrane region" description="Helical" evidence="8">
    <location>
        <begin position="70"/>
        <end position="89"/>
    </location>
</feature>
<dbReference type="RefSeq" id="WP_379659348.1">
    <property type="nucleotide sequence ID" value="NZ_BAAAUS010000056.1"/>
</dbReference>
<sequence length="875" mass="89820">MTAAVAERGPGSGGPAGAEEPDSSYKWIAISNTTLGLLMATINSSIVLIALPDIFRGIGLDPLAPTNTSYLLWMIMGFLVVTAVLVVGFGRLGDMYGRVKMYTLGFAIFTVASVLLAITWQSGGAGAMWLIGWRVIQGIGGAFLFANSSAILTDAFPVHQRGMALGINGVAAIAGSFIGLVLGGVLAPVNWHLVFIVSIPFGIFGTVWAYLKLRDTGQRNPAKMDWWGNVTFAVGLIALLVGITYGIQPYGDHTMGWTSPLVLSCIIGGLVVLGIFGYIEAKVASPLFALSLFTIRPFTLGNLASFLAALGRGGLQFILIIWLQGIWLPLHGYSFEQTPLWAGIYMLPLTVGFLLAAPVSGVLADRMGGRGLATAGMLVSGLSFVLLEILPINFPYLGFAAILLVNGVGMGLFTSPNRADVMNSLPASSRGAGAGMTATFQNSATVLSIGLFFGLMIAGLSQHLPAVLEQGLLQHGVPAADASRVAALPPVAVLFAAFLGYNPVQQLLGDVLPTLPPDQASFLTGRSFFPELISGPFQDGLTVAFWFAIGACVLAAVASWFIGARRTAETTSVGAELASVAGEAGIGPSELVEDFATEPRHQAAPRVLTPAVGEMLGEVRTAAGSAVPDGVVTLTDANGRQVARSGVDQDGRFSVQGLAPGAYMAVATSPGFRPDVTALVINGAGAVHRFALRGDGTVTGTVRAARHGAPLADAMTLATDASGRVVGSTHTGPDGTFTLAGLPAGRTTVTASLPGHAPGAAAVEVTADVPTVVEVLLQSTIALLSGRVTGAGGAPQPFATVAVTRADGETLAAATTGPDGTFEIVGLEPGDYTVVATAQNAARVQLPAGEQCRVDLNLGGNNGAPVDAGSAVRVQ</sequence>
<dbReference type="Pfam" id="PF13620">
    <property type="entry name" value="CarboxypepD_reg"/>
    <property type="match status" value="3"/>
</dbReference>
<proteinExistence type="predicted"/>
<dbReference type="InterPro" id="IPR013784">
    <property type="entry name" value="Carb-bd-like_fold"/>
</dbReference>
<evidence type="ECO:0000256" key="7">
    <source>
        <dbReference type="SAM" id="MobiDB-lite"/>
    </source>
</evidence>
<keyword evidence="2" id="KW-0813">Transport</keyword>
<reference evidence="11" key="1">
    <citation type="journal article" date="2019" name="Int. J. Syst. Evol. Microbiol.">
        <title>The Global Catalogue of Microorganisms (GCM) 10K type strain sequencing project: providing services to taxonomists for standard genome sequencing and annotation.</title>
        <authorList>
            <consortium name="The Broad Institute Genomics Platform"/>
            <consortium name="The Broad Institute Genome Sequencing Center for Infectious Disease"/>
            <person name="Wu L."/>
            <person name="Ma J."/>
        </authorList>
    </citation>
    <scope>NUCLEOTIDE SEQUENCE [LARGE SCALE GENOMIC DNA]</scope>
    <source>
        <strain evidence="11">CCM 7043</strain>
    </source>
</reference>
<dbReference type="PANTHER" id="PTHR42718">
    <property type="entry name" value="MAJOR FACILITATOR SUPERFAMILY MULTIDRUG TRANSPORTER MFSC"/>
    <property type="match status" value="1"/>
</dbReference>
<dbReference type="EMBL" id="JBHUCO010000048">
    <property type="protein sequence ID" value="MFD1522742.1"/>
    <property type="molecule type" value="Genomic_DNA"/>
</dbReference>
<evidence type="ECO:0000256" key="3">
    <source>
        <dbReference type="ARBA" id="ARBA00022475"/>
    </source>
</evidence>
<feature type="transmembrane region" description="Helical" evidence="8">
    <location>
        <begin position="126"/>
        <end position="146"/>
    </location>
</feature>
<dbReference type="InterPro" id="IPR011701">
    <property type="entry name" value="MFS"/>
</dbReference>
<dbReference type="SUPFAM" id="SSF49464">
    <property type="entry name" value="Carboxypeptidase regulatory domain-like"/>
    <property type="match status" value="1"/>
</dbReference>
<protein>
    <submittedName>
        <fullName evidence="10">MFS transporter</fullName>
    </submittedName>
</protein>
<organism evidence="10 11">
    <name type="scientific">Pseudonocardia yunnanensis</name>
    <dbReference type="NCBI Taxonomy" id="58107"/>
    <lineage>
        <taxon>Bacteria</taxon>
        <taxon>Bacillati</taxon>
        <taxon>Actinomycetota</taxon>
        <taxon>Actinomycetes</taxon>
        <taxon>Pseudonocardiales</taxon>
        <taxon>Pseudonocardiaceae</taxon>
        <taxon>Pseudonocardia</taxon>
    </lineage>
</organism>
<evidence type="ECO:0000259" key="9">
    <source>
        <dbReference type="PROSITE" id="PS50850"/>
    </source>
</evidence>
<feature type="transmembrane region" description="Helical" evidence="8">
    <location>
        <begin position="300"/>
        <end position="323"/>
    </location>
</feature>
<keyword evidence="6 8" id="KW-0472">Membrane</keyword>